<protein>
    <submittedName>
        <fullName evidence="1">Uncharacterized protein</fullName>
    </submittedName>
</protein>
<accession>A0A6C0ACP0</accession>
<organism evidence="1">
    <name type="scientific">viral metagenome</name>
    <dbReference type="NCBI Taxonomy" id="1070528"/>
    <lineage>
        <taxon>unclassified sequences</taxon>
        <taxon>metagenomes</taxon>
        <taxon>organismal metagenomes</taxon>
    </lineage>
</organism>
<sequence length="198" mass="23168">MGIYSDIENIDVELGTLEKSKSKSNSYNIEIYDKTNKKDKIYIKSPKFFFRSDNEYELSLESDDFYQGLKNIENKIKQALLLSDLLPFNEESLDDLYKSFLLTPPCVKMCPFLKLEKRNNEIIVYNKNNELDESLKVNKGDKIQTIFEVSKISFEKSKWEIILTLEAIKPIVENSQLSEYMFKDSEEYTNVVLDTECS</sequence>
<reference evidence="1" key="1">
    <citation type="journal article" date="2020" name="Nature">
        <title>Giant virus diversity and host interactions through global metagenomics.</title>
        <authorList>
            <person name="Schulz F."/>
            <person name="Roux S."/>
            <person name="Paez-Espino D."/>
            <person name="Jungbluth S."/>
            <person name="Walsh D.A."/>
            <person name="Denef V.J."/>
            <person name="McMahon K.D."/>
            <person name="Konstantinidis K.T."/>
            <person name="Eloe-Fadrosh E.A."/>
            <person name="Kyrpides N.C."/>
            <person name="Woyke T."/>
        </authorList>
    </citation>
    <scope>NUCLEOTIDE SEQUENCE</scope>
    <source>
        <strain evidence="1">GVMAG-S-1004661-13</strain>
    </source>
</reference>
<dbReference type="EMBL" id="MN740543">
    <property type="protein sequence ID" value="QHS77175.1"/>
    <property type="molecule type" value="Genomic_DNA"/>
</dbReference>
<evidence type="ECO:0000313" key="1">
    <source>
        <dbReference type="EMBL" id="QHS77175.1"/>
    </source>
</evidence>
<name>A0A6C0ACP0_9ZZZZ</name>
<proteinExistence type="predicted"/>
<dbReference type="AlphaFoldDB" id="A0A6C0ACP0"/>